<organism evidence="4 5">
    <name type="scientific">Microtetraspora malaysiensis</name>
    <dbReference type="NCBI Taxonomy" id="161358"/>
    <lineage>
        <taxon>Bacteria</taxon>
        <taxon>Bacillati</taxon>
        <taxon>Actinomycetota</taxon>
        <taxon>Actinomycetes</taxon>
        <taxon>Streptosporangiales</taxon>
        <taxon>Streptosporangiaceae</taxon>
        <taxon>Microtetraspora</taxon>
    </lineage>
</organism>
<sequence>MTRSEVAYDLAVVGAGPAGLAAAGVAARAGLRVALLDAGARVGGQYFRQPPDGFHATRPGALHHGYARFVRLRDGLGDTDVLLGHRVWAVEPAAGGGFAVHCLKGGRERAATVAATRLLIATGAHDRVLPFPGWDLPGVMTAGGAQALLKGNLVVAGRRVVVAGTGPFLLPVATSLAAAGARVVGVFEAGGRFTLAPRALTRPGKAAEALGYGRLLARHRVPYKGGRAVVAAHGDGELTHVTVARVDAEWRPYQGGYETIRCDALAVGYGFTPQLDLVAQLGCEIGADAAGVPAARVDRHMRTSVPGVYAAGETTGVGGADLAALEGEIAGRAVVADARGVPAAAHPAAVRTEARRRRLAAFADALLRAYPVRDGWTSWLRDDTLICRCEEVPYGRVKEARDLGAADARSIKLLARPGMGWCQGRICGEAVARLAGEAPGPPRRPIAQPVRLGDLAAMNERTSDDDA</sequence>
<dbReference type="Gene3D" id="1.10.10.1100">
    <property type="entry name" value="BFD-like [2Fe-2S]-binding domain"/>
    <property type="match status" value="1"/>
</dbReference>
<dbReference type="Proteomes" id="UP001602013">
    <property type="component" value="Unassembled WGS sequence"/>
</dbReference>
<feature type="region of interest" description="Disordered" evidence="2">
    <location>
        <begin position="437"/>
        <end position="467"/>
    </location>
</feature>
<protein>
    <submittedName>
        <fullName evidence="4">FAD-dependent oxidoreductase</fullName>
    </submittedName>
</protein>
<dbReference type="InterPro" id="IPR017224">
    <property type="entry name" value="Opine_Oxase_asu/HCN_bsu"/>
</dbReference>
<dbReference type="SUPFAM" id="SSF51905">
    <property type="entry name" value="FAD/NAD(P)-binding domain"/>
    <property type="match status" value="1"/>
</dbReference>
<name>A0ABW6SZD2_9ACTN</name>
<dbReference type="InterPro" id="IPR041854">
    <property type="entry name" value="BFD-like_2Fe2S-bd_dom_sf"/>
</dbReference>
<dbReference type="PIRSF" id="PIRSF037495">
    <property type="entry name" value="Opine_OX_OoxA/HcnB"/>
    <property type="match status" value="1"/>
</dbReference>
<dbReference type="EMBL" id="JBIASD010000030">
    <property type="protein sequence ID" value="MFF3670376.1"/>
    <property type="molecule type" value="Genomic_DNA"/>
</dbReference>
<dbReference type="PANTHER" id="PTHR42949">
    <property type="entry name" value="ANAEROBIC GLYCEROL-3-PHOSPHATE DEHYDROGENASE SUBUNIT B"/>
    <property type="match status" value="1"/>
</dbReference>
<keyword evidence="1" id="KW-0560">Oxidoreductase</keyword>
<gene>
    <name evidence="4" type="ORF">ACFYXI_32800</name>
</gene>
<dbReference type="Gene3D" id="3.50.50.60">
    <property type="entry name" value="FAD/NAD(P)-binding domain"/>
    <property type="match status" value="3"/>
</dbReference>
<comment type="caution">
    <text evidence="4">The sequence shown here is derived from an EMBL/GenBank/DDBJ whole genome shotgun (WGS) entry which is preliminary data.</text>
</comment>
<proteinExistence type="predicted"/>
<evidence type="ECO:0000256" key="2">
    <source>
        <dbReference type="SAM" id="MobiDB-lite"/>
    </source>
</evidence>
<evidence type="ECO:0000259" key="3">
    <source>
        <dbReference type="Pfam" id="PF07992"/>
    </source>
</evidence>
<evidence type="ECO:0000313" key="5">
    <source>
        <dbReference type="Proteomes" id="UP001602013"/>
    </source>
</evidence>
<accession>A0ABW6SZD2</accession>
<dbReference type="PANTHER" id="PTHR42949:SF3">
    <property type="entry name" value="ANAEROBIC GLYCEROL-3-PHOSPHATE DEHYDROGENASE SUBUNIT B"/>
    <property type="match status" value="1"/>
</dbReference>
<dbReference type="PRINTS" id="PR00469">
    <property type="entry name" value="PNDRDTASEII"/>
</dbReference>
<dbReference type="RefSeq" id="WP_387416602.1">
    <property type="nucleotide sequence ID" value="NZ_JBIASD010000030.1"/>
</dbReference>
<reference evidence="4 5" key="1">
    <citation type="submission" date="2024-10" db="EMBL/GenBank/DDBJ databases">
        <title>The Natural Products Discovery Center: Release of the First 8490 Sequenced Strains for Exploring Actinobacteria Biosynthetic Diversity.</title>
        <authorList>
            <person name="Kalkreuter E."/>
            <person name="Kautsar S.A."/>
            <person name="Yang D."/>
            <person name="Bader C.D."/>
            <person name="Teijaro C.N."/>
            <person name="Fluegel L."/>
            <person name="Davis C.M."/>
            <person name="Simpson J.R."/>
            <person name="Lauterbach L."/>
            <person name="Steele A.D."/>
            <person name="Gui C."/>
            <person name="Meng S."/>
            <person name="Li G."/>
            <person name="Viehrig K."/>
            <person name="Ye F."/>
            <person name="Su P."/>
            <person name="Kiefer A.F."/>
            <person name="Nichols A."/>
            <person name="Cepeda A.J."/>
            <person name="Yan W."/>
            <person name="Fan B."/>
            <person name="Jiang Y."/>
            <person name="Adhikari A."/>
            <person name="Zheng C.-J."/>
            <person name="Schuster L."/>
            <person name="Cowan T.M."/>
            <person name="Smanski M.J."/>
            <person name="Chevrette M.G."/>
            <person name="De Carvalho L.P.S."/>
            <person name="Shen B."/>
        </authorList>
    </citation>
    <scope>NUCLEOTIDE SEQUENCE [LARGE SCALE GENOMIC DNA]</scope>
    <source>
        <strain evidence="4 5">NPDC002173</strain>
    </source>
</reference>
<dbReference type="PRINTS" id="PR00368">
    <property type="entry name" value="FADPNR"/>
</dbReference>
<dbReference type="InterPro" id="IPR051691">
    <property type="entry name" value="Metab_Enz_Cyan_OpOx_G3PDH"/>
</dbReference>
<keyword evidence="5" id="KW-1185">Reference proteome</keyword>
<dbReference type="InterPro" id="IPR023753">
    <property type="entry name" value="FAD/NAD-binding_dom"/>
</dbReference>
<dbReference type="InterPro" id="IPR036188">
    <property type="entry name" value="FAD/NAD-bd_sf"/>
</dbReference>
<evidence type="ECO:0000313" key="4">
    <source>
        <dbReference type="EMBL" id="MFF3670376.1"/>
    </source>
</evidence>
<dbReference type="Pfam" id="PF07992">
    <property type="entry name" value="Pyr_redox_2"/>
    <property type="match status" value="1"/>
</dbReference>
<evidence type="ECO:0000256" key="1">
    <source>
        <dbReference type="ARBA" id="ARBA00023002"/>
    </source>
</evidence>
<feature type="domain" description="FAD/NAD(P)-binding" evidence="3">
    <location>
        <begin position="8"/>
        <end position="315"/>
    </location>
</feature>